<dbReference type="InterPro" id="IPR001845">
    <property type="entry name" value="HTH_ArsR_DNA-bd_dom"/>
</dbReference>
<feature type="domain" description="HTH arsR-type" evidence="1">
    <location>
        <begin position="11"/>
        <end position="105"/>
    </location>
</feature>
<dbReference type="SMART" id="SM00418">
    <property type="entry name" value="HTH_ARSR"/>
    <property type="match status" value="1"/>
</dbReference>
<gene>
    <name evidence="2" type="ORF">SAMN04489793_0725</name>
</gene>
<name>A0A1H4LX61_TSUTY</name>
<dbReference type="NCBIfam" id="NF033788">
    <property type="entry name" value="HTH_metalloreg"/>
    <property type="match status" value="1"/>
</dbReference>
<dbReference type="PANTHER" id="PTHR38600:SF2">
    <property type="entry name" value="SLL0088 PROTEIN"/>
    <property type="match status" value="1"/>
</dbReference>
<dbReference type="Proteomes" id="UP000182241">
    <property type="component" value="Unassembled WGS sequence"/>
</dbReference>
<organism evidence="2 3">
    <name type="scientific">Tsukamurella tyrosinosolvens</name>
    <dbReference type="NCBI Taxonomy" id="57704"/>
    <lineage>
        <taxon>Bacteria</taxon>
        <taxon>Bacillati</taxon>
        <taxon>Actinomycetota</taxon>
        <taxon>Actinomycetes</taxon>
        <taxon>Mycobacteriales</taxon>
        <taxon>Tsukamurellaceae</taxon>
        <taxon>Tsukamurella</taxon>
    </lineage>
</organism>
<dbReference type="GO" id="GO:0003700">
    <property type="term" value="F:DNA-binding transcription factor activity"/>
    <property type="evidence" value="ECO:0007669"/>
    <property type="project" value="InterPro"/>
</dbReference>
<dbReference type="STRING" id="57704.SAMN04489793_0725"/>
<dbReference type="SUPFAM" id="SSF46785">
    <property type="entry name" value="Winged helix' DNA-binding domain"/>
    <property type="match status" value="1"/>
</dbReference>
<dbReference type="Pfam" id="PF12840">
    <property type="entry name" value="HTH_20"/>
    <property type="match status" value="1"/>
</dbReference>
<evidence type="ECO:0000313" key="2">
    <source>
        <dbReference type="EMBL" id="SEB75266.1"/>
    </source>
</evidence>
<dbReference type="Gene3D" id="1.10.10.10">
    <property type="entry name" value="Winged helix-like DNA-binding domain superfamily/Winged helix DNA-binding domain"/>
    <property type="match status" value="1"/>
</dbReference>
<dbReference type="PANTHER" id="PTHR38600">
    <property type="entry name" value="TRANSCRIPTIONAL REGULATORY PROTEIN"/>
    <property type="match status" value="1"/>
</dbReference>
<accession>A0A1H4LX61</accession>
<keyword evidence="3" id="KW-1185">Reference proteome</keyword>
<dbReference type="InterPro" id="IPR036390">
    <property type="entry name" value="WH_DNA-bd_sf"/>
</dbReference>
<sequence>MTALTYNLMVVDELAPDEADRLFHALADRTRRDIVVRVIGRECSVSELARGYEMSFAAVQKHVAVLEKAGLVVKTRRGREVLVGPDVETIARGTRLLRGYEDLWRGRVARMDALLDPPTE</sequence>
<dbReference type="CDD" id="cd00090">
    <property type="entry name" value="HTH_ARSR"/>
    <property type="match status" value="1"/>
</dbReference>
<dbReference type="InterPro" id="IPR011991">
    <property type="entry name" value="ArsR-like_HTH"/>
</dbReference>
<dbReference type="EMBL" id="FNSA01000003">
    <property type="protein sequence ID" value="SEB75266.1"/>
    <property type="molecule type" value="Genomic_DNA"/>
</dbReference>
<dbReference type="PROSITE" id="PS50987">
    <property type="entry name" value="HTH_ARSR_2"/>
    <property type="match status" value="1"/>
</dbReference>
<proteinExistence type="predicted"/>
<evidence type="ECO:0000259" key="1">
    <source>
        <dbReference type="PROSITE" id="PS50987"/>
    </source>
</evidence>
<reference evidence="3" key="1">
    <citation type="submission" date="2016-10" db="EMBL/GenBank/DDBJ databases">
        <authorList>
            <person name="Varghese N."/>
            <person name="Submissions S."/>
        </authorList>
    </citation>
    <scope>NUCLEOTIDE SEQUENCE [LARGE SCALE GENOMIC DNA]</scope>
    <source>
        <strain evidence="3">DSM 44234</strain>
    </source>
</reference>
<dbReference type="InterPro" id="IPR036388">
    <property type="entry name" value="WH-like_DNA-bd_sf"/>
</dbReference>
<protein>
    <submittedName>
        <fullName evidence="2">Helix-turn-helix domain-containing protein</fullName>
    </submittedName>
</protein>
<evidence type="ECO:0000313" key="3">
    <source>
        <dbReference type="Proteomes" id="UP000182241"/>
    </source>
</evidence>
<dbReference type="AlphaFoldDB" id="A0A1H4LX61"/>